<organism evidence="3 4">
    <name type="scientific">Nocardioides soli</name>
    <dbReference type="NCBI Taxonomy" id="1036020"/>
    <lineage>
        <taxon>Bacteria</taxon>
        <taxon>Bacillati</taxon>
        <taxon>Actinomycetota</taxon>
        <taxon>Actinomycetes</taxon>
        <taxon>Propionibacteriales</taxon>
        <taxon>Nocardioidaceae</taxon>
        <taxon>Nocardioides</taxon>
    </lineage>
</organism>
<dbReference type="RefSeq" id="WP_183593659.1">
    <property type="nucleotide sequence ID" value="NZ_JACHWR010000002.1"/>
</dbReference>
<feature type="region of interest" description="Disordered" evidence="1">
    <location>
        <begin position="208"/>
        <end position="232"/>
    </location>
</feature>
<accession>A0A7W4VY34</accession>
<keyword evidence="2" id="KW-0732">Signal</keyword>
<feature type="chain" id="PRO_5030563599" description="DUF4352 domain-containing protein" evidence="2">
    <location>
        <begin position="22"/>
        <end position="232"/>
    </location>
</feature>
<name>A0A7W4VY34_9ACTN</name>
<dbReference type="AlphaFoldDB" id="A0A7W4VY34"/>
<dbReference type="EMBL" id="JACHWR010000002">
    <property type="protein sequence ID" value="MBB3043899.1"/>
    <property type="molecule type" value="Genomic_DNA"/>
</dbReference>
<evidence type="ECO:0008006" key="5">
    <source>
        <dbReference type="Google" id="ProtNLM"/>
    </source>
</evidence>
<proteinExistence type="predicted"/>
<sequence>MSTRLLGSTALAVVVAASALAGCSGDDGGSGAGGSESPTTSPSASPYLPVPNGVTLTPPGTHLKVGDEGVVAWEPRQDEVGVLDLTVTRLERTTTRKTLSAWQLTKAQRQSTPYFVHVTVENVGDTDLGGRRVPLYVVNEENLLLESTPFASSFDPCPSTPLPKKFGPGAREDVCLVYLAPHHGELEAVSFRPEESFDPIIWTGEVEKYVPPKPQRKPDQPKGKKDGKGPNG</sequence>
<comment type="caution">
    <text evidence="3">The sequence shown here is derived from an EMBL/GenBank/DDBJ whole genome shotgun (WGS) entry which is preliminary data.</text>
</comment>
<feature type="region of interest" description="Disordered" evidence="1">
    <location>
        <begin position="26"/>
        <end position="54"/>
    </location>
</feature>
<dbReference type="Proteomes" id="UP000589626">
    <property type="component" value="Unassembled WGS sequence"/>
</dbReference>
<evidence type="ECO:0000313" key="4">
    <source>
        <dbReference type="Proteomes" id="UP000589626"/>
    </source>
</evidence>
<keyword evidence="4" id="KW-1185">Reference proteome</keyword>
<feature type="signal peptide" evidence="2">
    <location>
        <begin position="1"/>
        <end position="21"/>
    </location>
</feature>
<reference evidence="3 4" key="1">
    <citation type="submission" date="2020-08" db="EMBL/GenBank/DDBJ databases">
        <title>Sequencing the genomes of 1000 actinobacteria strains.</title>
        <authorList>
            <person name="Klenk H.-P."/>
        </authorList>
    </citation>
    <scope>NUCLEOTIDE SEQUENCE [LARGE SCALE GENOMIC DNA]</scope>
    <source>
        <strain evidence="3 4">DSM 105498</strain>
    </source>
</reference>
<evidence type="ECO:0000256" key="2">
    <source>
        <dbReference type="SAM" id="SignalP"/>
    </source>
</evidence>
<evidence type="ECO:0000256" key="1">
    <source>
        <dbReference type="SAM" id="MobiDB-lite"/>
    </source>
</evidence>
<dbReference type="PROSITE" id="PS51257">
    <property type="entry name" value="PROKAR_LIPOPROTEIN"/>
    <property type="match status" value="1"/>
</dbReference>
<gene>
    <name evidence="3" type="ORF">FHU40_003717</name>
</gene>
<evidence type="ECO:0000313" key="3">
    <source>
        <dbReference type="EMBL" id="MBB3043899.1"/>
    </source>
</evidence>
<protein>
    <recommendedName>
        <fullName evidence="5">DUF4352 domain-containing protein</fullName>
    </recommendedName>
</protein>
<feature type="compositionally biased region" description="Low complexity" evidence="1">
    <location>
        <begin position="35"/>
        <end position="45"/>
    </location>
</feature>